<dbReference type="Proteomes" id="UP000039046">
    <property type="component" value="Unassembled WGS sequence"/>
</dbReference>
<organism evidence="1 2">
    <name type="scientific">[Torrubiella] hemipterigena</name>
    <dbReference type="NCBI Taxonomy" id="1531966"/>
    <lineage>
        <taxon>Eukaryota</taxon>
        <taxon>Fungi</taxon>
        <taxon>Dikarya</taxon>
        <taxon>Ascomycota</taxon>
        <taxon>Pezizomycotina</taxon>
        <taxon>Sordariomycetes</taxon>
        <taxon>Hypocreomycetidae</taxon>
        <taxon>Hypocreales</taxon>
        <taxon>Clavicipitaceae</taxon>
        <taxon>Clavicipitaceae incertae sedis</taxon>
        <taxon>'Torrubiella' clade</taxon>
    </lineage>
</organism>
<reference evidence="1 2" key="1">
    <citation type="journal article" date="2015" name="Genome Announc.">
        <title>Draft Genome Sequence and Gene Annotation of the Entomopathogenic Fungus Verticillium hemipterigenum.</title>
        <authorList>
            <person name="Horn F."/>
            <person name="Habel A."/>
            <person name="Scharf D.H."/>
            <person name="Dworschak J."/>
            <person name="Brakhage A.A."/>
            <person name="Guthke R."/>
            <person name="Hertweck C."/>
            <person name="Linde J."/>
        </authorList>
    </citation>
    <scope>NUCLEOTIDE SEQUENCE [LARGE SCALE GENOMIC DNA]</scope>
</reference>
<dbReference type="STRING" id="1531966.A0A0A1SP66"/>
<dbReference type="EMBL" id="CDHN01000001">
    <property type="protein sequence ID" value="CEJ79781.1"/>
    <property type="molecule type" value="Genomic_DNA"/>
</dbReference>
<name>A0A0A1SP66_9HYPO</name>
<evidence type="ECO:0000313" key="2">
    <source>
        <dbReference type="Proteomes" id="UP000039046"/>
    </source>
</evidence>
<keyword evidence="2" id="KW-1185">Reference proteome</keyword>
<evidence type="ECO:0000313" key="1">
    <source>
        <dbReference type="EMBL" id="CEJ79781.1"/>
    </source>
</evidence>
<accession>A0A0A1SP66</accession>
<dbReference type="AlphaFoldDB" id="A0A0A1SP66"/>
<sequence>MGRAFAMQLAQGTFSVFGFASILLWCLSPFGSQASLRVVDIVSPQTQTSHQVATLDTFAKYAYDFSNSLIETDSFLKPAIVASLVAAPLLNGRDQDLWGNVRPSALPPFGDDKATNNSYTSLVGLPVSQLPPAGNTSVEIPSSYLTLSCPLFEVSTQKAFTNYTSSNHPSPGNGVDCDWVSAMGGSRFQVALSTPCEKGSFPSPLTGTRPAARRFV</sequence>
<dbReference type="HOGENOM" id="CLU_1278416_0_0_1"/>
<gene>
    <name evidence="1" type="ORF">VHEMI00001</name>
</gene>
<proteinExistence type="predicted"/>
<protein>
    <submittedName>
        <fullName evidence="1">Uncharacterized protein</fullName>
    </submittedName>
</protein>
<dbReference type="OrthoDB" id="3692311at2759"/>